<proteinExistence type="predicted"/>
<name>A0A2U1EDI4_9PSEU</name>
<reference evidence="1 2" key="1">
    <citation type="submission" date="2018-04" db="EMBL/GenBank/DDBJ databases">
        <title>Genomic Encyclopedia of Type Strains, Phase IV (KMG-IV): sequencing the most valuable type-strain genomes for metagenomic binning, comparative biology and taxonomic classification.</title>
        <authorList>
            <person name="Goeker M."/>
        </authorList>
    </citation>
    <scope>NUCLEOTIDE SEQUENCE [LARGE SCALE GENOMIC DNA]</scope>
    <source>
        <strain evidence="1 2">DSM 45771</strain>
    </source>
</reference>
<dbReference type="EMBL" id="QEKW01000022">
    <property type="protein sequence ID" value="PVY98021.1"/>
    <property type="molecule type" value="Genomic_DNA"/>
</dbReference>
<evidence type="ECO:0000313" key="1">
    <source>
        <dbReference type="EMBL" id="PVY98021.1"/>
    </source>
</evidence>
<sequence>MAATDDLWGMVDYGPLGERLAPADRHLVEVAAPGPDDL</sequence>
<dbReference type="AlphaFoldDB" id="A0A2U1EDI4"/>
<protein>
    <submittedName>
        <fullName evidence="1">Uncharacterized protein</fullName>
    </submittedName>
</protein>
<dbReference type="Proteomes" id="UP000245639">
    <property type="component" value="Unassembled WGS sequence"/>
</dbReference>
<evidence type="ECO:0000313" key="2">
    <source>
        <dbReference type="Proteomes" id="UP000245639"/>
    </source>
</evidence>
<organism evidence="1 2">
    <name type="scientific">Actinomycetospora cinnamomea</name>
    <dbReference type="NCBI Taxonomy" id="663609"/>
    <lineage>
        <taxon>Bacteria</taxon>
        <taxon>Bacillati</taxon>
        <taxon>Actinomycetota</taxon>
        <taxon>Actinomycetes</taxon>
        <taxon>Pseudonocardiales</taxon>
        <taxon>Pseudonocardiaceae</taxon>
        <taxon>Actinomycetospora</taxon>
    </lineage>
</organism>
<gene>
    <name evidence="1" type="ORF">C8D89_12276</name>
</gene>
<accession>A0A2U1EDI4</accession>
<comment type="caution">
    <text evidence="1">The sequence shown here is derived from an EMBL/GenBank/DDBJ whole genome shotgun (WGS) entry which is preliminary data.</text>
</comment>
<keyword evidence="2" id="KW-1185">Reference proteome</keyword>